<evidence type="ECO:0000256" key="1">
    <source>
        <dbReference type="ARBA" id="ARBA00023239"/>
    </source>
</evidence>
<dbReference type="CDD" id="cd00408">
    <property type="entry name" value="DHDPS-like"/>
    <property type="match status" value="1"/>
</dbReference>
<dbReference type="PRINTS" id="PR00146">
    <property type="entry name" value="DHPICSNTHASE"/>
</dbReference>
<keyword evidence="2" id="KW-0704">Schiff base</keyword>
<dbReference type="AlphaFoldDB" id="A0A6A6NX88"/>
<dbReference type="Proteomes" id="UP000799766">
    <property type="component" value="Unassembled WGS sequence"/>
</dbReference>
<gene>
    <name evidence="3" type="ORF">BDY21DRAFT_347954</name>
</gene>
<dbReference type="InterPro" id="IPR013785">
    <property type="entry name" value="Aldolase_TIM"/>
</dbReference>
<keyword evidence="4" id="KW-1185">Reference proteome</keyword>
<dbReference type="InterPro" id="IPR002220">
    <property type="entry name" value="DapA-like"/>
</dbReference>
<dbReference type="EMBL" id="MU001684">
    <property type="protein sequence ID" value="KAF2456124.1"/>
    <property type="molecule type" value="Genomic_DNA"/>
</dbReference>
<proteinExistence type="predicted"/>
<evidence type="ECO:0000313" key="4">
    <source>
        <dbReference type="Proteomes" id="UP000799766"/>
    </source>
</evidence>
<dbReference type="SUPFAM" id="SSF51569">
    <property type="entry name" value="Aldolase"/>
    <property type="match status" value="1"/>
</dbReference>
<dbReference type="PANTHER" id="PTHR12128:SF68">
    <property type="entry name" value="DIHYDRODIPICOLINATE SYNTHETASE"/>
    <property type="match status" value="1"/>
</dbReference>
<reference evidence="3" key="1">
    <citation type="journal article" date="2020" name="Stud. Mycol.">
        <title>101 Dothideomycetes genomes: a test case for predicting lifestyles and emergence of pathogens.</title>
        <authorList>
            <person name="Haridas S."/>
            <person name="Albert R."/>
            <person name="Binder M."/>
            <person name="Bloem J."/>
            <person name="Labutti K."/>
            <person name="Salamov A."/>
            <person name="Andreopoulos B."/>
            <person name="Baker S."/>
            <person name="Barry K."/>
            <person name="Bills G."/>
            <person name="Bluhm B."/>
            <person name="Cannon C."/>
            <person name="Castanera R."/>
            <person name="Culley D."/>
            <person name="Daum C."/>
            <person name="Ezra D."/>
            <person name="Gonzalez J."/>
            <person name="Henrissat B."/>
            <person name="Kuo A."/>
            <person name="Liang C."/>
            <person name="Lipzen A."/>
            <person name="Lutzoni F."/>
            <person name="Magnuson J."/>
            <person name="Mondo S."/>
            <person name="Nolan M."/>
            <person name="Ohm R."/>
            <person name="Pangilinan J."/>
            <person name="Park H.-J."/>
            <person name="Ramirez L."/>
            <person name="Alfaro M."/>
            <person name="Sun H."/>
            <person name="Tritt A."/>
            <person name="Yoshinaga Y."/>
            <person name="Zwiers L.-H."/>
            <person name="Turgeon B."/>
            <person name="Goodwin S."/>
            <person name="Spatafora J."/>
            <person name="Crous P."/>
            <person name="Grigoriev I."/>
        </authorList>
    </citation>
    <scope>NUCLEOTIDE SEQUENCE</scope>
    <source>
        <strain evidence="3">ATCC 16933</strain>
    </source>
</reference>
<dbReference type="Gene3D" id="3.20.20.70">
    <property type="entry name" value="Aldolase class I"/>
    <property type="match status" value="1"/>
</dbReference>
<dbReference type="Pfam" id="PF00701">
    <property type="entry name" value="DHDPS"/>
    <property type="match status" value="1"/>
</dbReference>
<keyword evidence="1" id="KW-0456">Lyase</keyword>
<dbReference type="SMART" id="SM01130">
    <property type="entry name" value="DHDPS"/>
    <property type="match status" value="1"/>
</dbReference>
<dbReference type="PROSITE" id="PS00665">
    <property type="entry name" value="DHDPS_1"/>
    <property type="match status" value="1"/>
</dbReference>
<evidence type="ECO:0000256" key="2">
    <source>
        <dbReference type="ARBA" id="ARBA00023270"/>
    </source>
</evidence>
<organism evidence="3 4">
    <name type="scientific">Lineolata rhizophorae</name>
    <dbReference type="NCBI Taxonomy" id="578093"/>
    <lineage>
        <taxon>Eukaryota</taxon>
        <taxon>Fungi</taxon>
        <taxon>Dikarya</taxon>
        <taxon>Ascomycota</taxon>
        <taxon>Pezizomycotina</taxon>
        <taxon>Dothideomycetes</taxon>
        <taxon>Dothideomycetes incertae sedis</taxon>
        <taxon>Lineolatales</taxon>
        <taxon>Lineolataceae</taxon>
        <taxon>Lineolata</taxon>
    </lineage>
</organism>
<accession>A0A6A6NX88</accession>
<evidence type="ECO:0000313" key="3">
    <source>
        <dbReference type="EMBL" id="KAF2456124.1"/>
    </source>
</evidence>
<protein>
    <submittedName>
        <fullName evidence="3">Dihydrodipicolinate synthase</fullName>
    </submittedName>
</protein>
<dbReference type="InterPro" id="IPR020624">
    <property type="entry name" value="Schiff_base-form_aldolases_CS"/>
</dbReference>
<name>A0A6A6NX88_9PEZI</name>
<dbReference type="PANTHER" id="PTHR12128">
    <property type="entry name" value="DIHYDRODIPICOLINATE SYNTHASE"/>
    <property type="match status" value="1"/>
</dbReference>
<sequence>MAMTDGAVHLAPPPPGAWVPVPTFFSKSTPSSTQAPVDLATQIKHSVHLAKSGITGLVLLGSTGEAVHLSREERKDLVAGVRSGMADAGYPDYPIMAGILTNSVDDVLENLKDMHEAGADWGLVLAPGYFGAVVDQANIIEWYTQIADASPIGILIYNYPGVTNNLWIAPETYFKLAGHPKILGCKMSHGNMSHHIQVALAPQIDHSLFRLYSGFGQQAFPVVSCGGAGVIDGLASVYPAVVSTLHRLATAPSIGPEALLRIQKLQWLVSRGYETMGKYGIVGFKEGICRELKLGTMEGGRLPLKGKMPEGEWEKWSDVFDALREEEKRCLSGV</sequence>
<dbReference type="OrthoDB" id="191315at2759"/>
<dbReference type="GO" id="GO:0008840">
    <property type="term" value="F:4-hydroxy-tetrahydrodipicolinate synthase activity"/>
    <property type="evidence" value="ECO:0007669"/>
    <property type="project" value="TreeGrafter"/>
</dbReference>